<name>A0A812DE60_ACAPH</name>
<dbReference type="OrthoDB" id="27237at2759"/>
<dbReference type="EMBL" id="CAHIKZ030003098">
    <property type="protein sequence ID" value="CAE1296154.1"/>
    <property type="molecule type" value="Genomic_DNA"/>
</dbReference>
<comment type="caution">
    <text evidence="1">The sequence shown here is derived from an EMBL/GenBank/DDBJ whole genome shotgun (WGS) entry which is preliminary data.</text>
</comment>
<accession>A0A812DE60</accession>
<evidence type="ECO:0000313" key="1">
    <source>
        <dbReference type="EMBL" id="CAE1296154.1"/>
    </source>
</evidence>
<protein>
    <submittedName>
        <fullName evidence="1">Uncharacterized protein</fullName>
    </submittedName>
</protein>
<dbReference type="InterPro" id="IPR010770">
    <property type="entry name" value="Ecd"/>
</dbReference>
<organism evidence="1 2">
    <name type="scientific">Acanthosepion pharaonis</name>
    <name type="common">Pharaoh cuttlefish</name>
    <name type="synonym">Sepia pharaonis</name>
    <dbReference type="NCBI Taxonomy" id="158019"/>
    <lineage>
        <taxon>Eukaryota</taxon>
        <taxon>Metazoa</taxon>
        <taxon>Spiralia</taxon>
        <taxon>Lophotrochozoa</taxon>
        <taxon>Mollusca</taxon>
        <taxon>Cephalopoda</taxon>
        <taxon>Coleoidea</taxon>
        <taxon>Decapodiformes</taxon>
        <taxon>Sepiida</taxon>
        <taxon>Sepiina</taxon>
        <taxon>Sepiidae</taxon>
        <taxon>Acanthosepion</taxon>
    </lineage>
</organism>
<dbReference type="PANTHER" id="PTHR13060">
    <property type="entry name" value="SGT1 PROTEIN HSGT1 SUPPRESSOR OF GCR2"/>
    <property type="match status" value="1"/>
</dbReference>
<dbReference type="AlphaFoldDB" id="A0A812DE60"/>
<reference evidence="1" key="1">
    <citation type="submission" date="2021-01" db="EMBL/GenBank/DDBJ databases">
        <authorList>
            <person name="Li R."/>
            <person name="Bekaert M."/>
        </authorList>
    </citation>
    <scope>NUCLEOTIDE SEQUENCE</scope>
    <source>
        <strain evidence="1">Farmed</strain>
    </source>
</reference>
<proteinExistence type="predicted"/>
<dbReference type="GO" id="GO:0005634">
    <property type="term" value="C:nucleus"/>
    <property type="evidence" value="ECO:0007669"/>
    <property type="project" value="TreeGrafter"/>
</dbReference>
<dbReference type="Proteomes" id="UP000597762">
    <property type="component" value="Unassembled WGS sequence"/>
</dbReference>
<evidence type="ECO:0000313" key="2">
    <source>
        <dbReference type="Proteomes" id="UP000597762"/>
    </source>
</evidence>
<sequence>MDPALYIHPPFFSFCSPCCSFSSFLMSFIPLVVSVPPHLYGSFNFGDNVEDEWFVVYLLCQLTKTFSGLLVRSLHSIIPTPPRSSLHTTLSSGLPLSHLCQRTPTNLHTAKFTSRQFSRLQDRVSHKSDSPLITPVAANSCQLPPAVPRNVALTTTSITYDPTTGAGPLIRSIITQRGLSLRSIIPTPPRSSLHTTLSSGLPPSHLCQRTPICIRPSSPLANSRGYKIAFSISPTHRNGGVSSFGPITALYARHKRTLLCQELRTLEKSAAVFYGEYSEFPKMILGWILVLMKLMI</sequence>
<gene>
    <name evidence="1" type="ORF">SPHA_51268</name>
</gene>
<dbReference type="Pfam" id="PF07093">
    <property type="entry name" value="SGT1"/>
    <property type="match status" value="1"/>
</dbReference>
<dbReference type="PANTHER" id="PTHR13060:SF0">
    <property type="entry name" value="PROTEIN ECDYSONELESS HOMOLOG"/>
    <property type="match status" value="1"/>
</dbReference>
<keyword evidence="2" id="KW-1185">Reference proteome</keyword>